<comment type="caution">
    <text evidence="2">The sequence shown here is derived from an EMBL/GenBank/DDBJ whole genome shotgun (WGS) entry which is preliminary data.</text>
</comment>
<dbReference type="STRING" id="553175.POREN0001_1439"/>
<evidence type="ECO:0000256" key="1">
    <source>
        <dbReference type="SAM" id="SignalP"/>
    </source>
</evidence>
<dbReference type="RefSeq" id="WP_004332677.1">
    <property type="nucleotide sequence ID" value="NZ_ACNN01000011.1"/>
</dbReference>
<evidence type="ECO:0000313" key="2">
    <source>
        <dbReference type="EMBL" id="EEN83328.1"/>
    </source>
</evidence>
<keyword evidence="1" id="KW-0732">Signal</keyword>
<protein>
    <submittedName>
        <fullName evidence="2">Fibrobacter succinogene major paralogous domain protein</fullName>
    </submittedName>
</protein>
<gene>
    <name evidence="2" type="ORF">POREN0001_1439</name>
</gene>
<organism evidence="2 3">
    <name type="scientific">Porphyromonas endodontalis (strain ATCC 35406 / DSM 24491 / JCM 8526 / CCUG 16442 / BCRC 14492 / NCTC 13058 / HG 370)</name>
    <name type="common">Bacteroides endodontalis</name>
    <dbReference type="NCBI Taxonomy" id="553175"/>
    <lineage>
        <taxon>Bacteria</taxon>
        <taxon>Pseudomonadati</taxon>
        <taxon>Bacteroidota</taxon>
        <taxon>Bacteroidia</taxon>
        <taxon>Bacteroidales</taxon>
        <taxon>Porphyromonadaceae</taxon>
        <taxon>Porphyromonas</taxon>
    </lineage>
</organism>
<feature type="signal peptide" evidence="1">
    <location>
        <begin position="1"/>
        <end position="25"/>
    </location>
</feature>
<sequence>MKRSLLLLTLLVGFLGLFRPTEAQAQSGERMLLYTKSGKVIPYRVQHLDSIKFLTDKVDLALHPQIAPHPNGTTGAMKLTIGAVGQNVRRISFVLPEAHQVAKMDEYQCLQLFDPEEAARAGLQILEAEGNKQYDLPSMQRGYSYTALFLPYDELGCPGDVTRIQFSVPLGSLKGEPSMQVPFSDVKANGFKAKLIPNGDVKGYFYLCEETNNPARDQKMQELGIPDLKHYIVQFGVDPETGKPYEGVKEKTFSELKKNVEYTLYVVLIDAEGQYSDLYDTFKVITKPKGTSETASCTIEVTEITEQTATITTTPDVNTSSFREAIFPKGAKTEEEMLAYLRDTPETALLPFHTEKRTWVWEELEPATTYIAIALAKNADDKWGPLVQKEFTTKALQTEPKLPLEYVAEYNLNEEGNNFVSTQATDVSGYFTYQEAIEKANKVTIAGANYHLPTQAEWMSIIPLDKSPVDYINFAVAYDQKDISETVSVAGKEVTSTNDYHAAGDGIVYALRYKGTELVSAWRYELVPNDGHRVLKITARPLASPLTITVEDIAKDSFWTGEKEVVRQFPASGMVTSSGSVVFRGSEGYFWSATDNGPFYAWGMFFGDSSSDVGRYMSRLKNSVRLFVDAE</sequence>
<evidence type="ECO:0000313" key="3">
    <source>
        <dbReference type="Proteomes" id="UP000004295"/>
    </source>
</evidence>
<dbReference type="EMBL" id="ACNN01000011">
    <property type="protein sequence ID" value="EEN83328.1"/>
    <property type="molecule type" value="Genomic_DNA"/>
</dbReference>
<keyword evidence="3" id="KW-1185">Reference proteome</keyword>
<dbReference type="AlphaFoldDB" id="C3J904"/>
<dbReference type="GeneID" id="93365065"/>
<name>C3J904_POREA</name>
<accession>C3J904</accession>
<proteinExistence type="predicted"/>
<reference evidence="2 3" key="1">
    <citation type="submission" date="2009-04" db="EMBL/GenBank/DDBJ databases">
        <authorList>
            <person name="Sebastian Y."/>
            <person name="Madupu R."/>
            <person name="Durkin A.S."/>
            <person name="Torralba M."/>
            <person name="Methe B."/>
            <person name="Sutton G.G."/>
            <person name="Strausberg R.L."/>
            <person name="Nelson K.E."/>
        </authorList>
    </citation>
    <scope>NUCLEOTIDE SEQUENCE [LARGE SCALE GENOMIC DNA]</scope>
    <source>
        <strain evidence="3">ATCC 35406 / BCRC 14492 / JCM 8526 / NCTC 13058 / HG 370</strain>
    </source>
</reference>
<dbReference type="Proteomes" id="UP000004295">
    <property type="component" value="Unassembled WGS sequence"/>
</dbReference>
<feature type="chain" id="PRO_5002926240" evidence="1">
    <location>
        <begin position="26"/>
        <end position="631"/>
    </location>
</feature>